<evidence type="ECO:0000313" key="1">
    <source>
        <dbReference type="EMBL" id="SMC25154.1"/>
    </source>
</evidence>
<sequence>MTLDQLLEKIDALEGRCPKLGHQVAFGYCRRETGTLPCPRTLACWQHRFNAELILRHLLTPEQWDAVFSTAPKTRVDSLLEAIEAAKTRREPSAQ</sequence>
<dbReference type="EMBL" id="FWXF01000012">
    <property type="protein sequence ID" value="SMC25154.1"/>
    <property type="molecule type" value="Genomic_DNA"/>
</dbReference>
<evidence type="ECO:0000313" key="2">
    <source>
        <dbReference type="Proteomes" id="UP000192783"/>
    </source>
</evidence>
<reference evidence="1 2" key="1">
    <citation type="submission" date="2017-04" db="EMBL/GenBank/DDBJ databases">
        <authorList>
            <person name="Afonso C.L."/>
            <person name="Miller P.J."/>
            <person name="Scott M.A."/>
            <person name="Spackman E."/>
            <person name="Goraichik I."/>
            <person name="Dimitrov K.M."/>
            <person name="Suarez D.L."/>
            <person name="Swayne D.E."/>
        </authorList>
    </citation>
    <scope>NUCLEOTIDE SEQUENCE [LARGE SCALE GENOMIC DNA]</scope>
    <source>
        <strain evidence="1 2">DSM 13146</strain>
    </source>
</reference>
<gene>
    <name evidence="1" type="ORF">SAMN02746041_02223</name>
</gene>
<dbReference type="Proteomes" id="UP000192783">
    <property type="component" value="Unassembled WGS sequence"/>
</dbReference>
<protein>
    <submittedName>
        <fullName evidence="1">Uncharacterized protein</fullName>
    </submittedName>
</protein>
<dbReference type="OrthoDB" id="5421967at2"/>
<dbReference type="STRING" id="1121390.SAMN02746041_02223"/>
<proteinExistence type="predicted"/>
<accession>A0A1W1XMR9</accession>
<keyword evidence="2" id="KW-1185">Reference proteome</keyword>
<dbReference type="AlphaFoldDB" id="A0A1W1XMR9"/>
<dbReference type="RefSeq" id="WP_084057957.1">
    <property type="nucleotide sequence ID" value="NZ_FWXF01000012.1"/>
</dbReference>
<organism evidence="1 2">
    <name type="scientific">Desulfacinum hydrothermale DSM 13146</name>
    <dbReference type="NCBI Taxonomy" id="1121390"/>
    <lineage>
        <taxon>Bacteria</taxon>
        <taxon>Pseudomonadati</taxon>
        <taxon>Thermodesulfobacteriota</taxon>
        <taxon>Syntrophobacteria</taxon>
        <taxon>Syntrophobacterales</taxon>
        <taxon>Syntrophobacteraceae</taxon>
        <taxon>Desulfacinum</taxon>
    </lineage>
</organism>
<name>A0A1W1XMR9_9BACT</name>